<dbReference type="RefSeq" id="WP_226093758.1">
    <property type="nucleotide sequence ID" value="NZ_JAWRKY010000001.1"/>
</dbReference>
<dbReference type="EMBL" id="JAWRLE010000044">
    <property type="protein sequence ID" value="MEB2582030.1"/>
    <property type="molecule type" value="Genomic_DNA"/>
</dbReference>
<organism evidence="1 2">
    <name type="scientific">Burkholderia anthinoferrum</name>
    <dbReference type="NCBI Taxonomy" id="3090833"/>
    <lineage>
        <taxon>Bacteria</taxon>
        <taxon>Pseudomonadati</taxon>
        <taxon>Pseudomonadota</taxon>
        <taxon>Betaproteobacteria</taxon>
        <taxon>Burkholderiales</taxon>
        <taxon>Burkholderiaceae</taxon>
        <taxon>Burkholderia</taxon>
    </lineage>
</organism>
<comment type="caution">
    <text evidence="1">The sequence shown here is derived from an EMBL/GenBank/DDBJ whole genome shotgun (WGS) entry which is preliminary data.</text>
</comment>
<evidence type="ECO:0000313" key="2">
    <source>
        <dbReference type="Proteomes" id="UP001304467"/>
    </source>
</evidence>
<evidence type="ECO:0000313" key="1">
    <source>
        <dbReference type="EMBL" id="MEB2582030.1"/>
    </source>
</evidence>
<proteinExistence type="predicted"/>
<sequence>MKIASATRFAIPCLAMLVGLLAGFGWRSLADWTDSPIRIDPGTDLLSVLPDEVMSLTYTTAALTLTAQRSQPAARFAVQVTYADGRAPRQCVASADLAAHLESFSTIVAQRQLDPADLARGFPQQIGRLDIRDRIASEPPPPVVFLAAADSDAVAIAVDGLWAGHGGYAAVVRSPSRAALAALAGGCDTLARR</sequence>
<gene>
    <name evidence="1" type="ORF">SB593_24100</name>
</gene>
<accession>A0ABU5WTC7</accession>
<dbReference type="Proteomes" id="UP001304467">
    <property type="component" value="Unassembled WGS sequence"/>
</dbReference>
<protein>
    <recommendedName>
        <fullName evidence="3">Lipoprotein</fullName>
    </recommendedName>
</protein>
<evidence type="ECO:0008006" key="3">
    <source>
        <dbReference type="Google" id="ProtNLM"/>
    </source>
</evidence>
<keyword evidence="2" id="KW-1185">Reference proteome</keyword>
<name>A0ABU5WTC7_9BURK</name>
<reference evidence="1 2" key="1">
    <citation type="journal article" date="2023" name="Front. Microbiol.">
        <title>Genomic analyses of Burkholderia respiratory isolates indicates two evolutionarily distinct B. anthina clades.</title>
        <authorList>
            <person name="Pham A."/>
            <person name="Volmer J.G."/>
            <person name="Chambers D.C."/>
            <person name="Smith D.J."/>
            <person name="Reid D.W."/>
            <person name="Burr L."/>
            <person name="Wells T.J."/>
        </authorList>
    </citation>
    <scope>NUCLEOTIDE SEQUENCE [LARGE SCALE GENOMIC DNA]</scope>
    <source>
        <strain evidence="1 2">BCCIQ07A</strain>
    </source>
</reference>